<evidence type="ECO:0000313" key="3">
    <source>
        <dbReference type="EMBL" id="HGV54709.1"/>
    </source>
</evidence>
<evidence type="ECO:0000256" key="1">
    <source>
        <dbReference type="ARBA" id="ARBA00022801"/>
    </source>
</evidence>
<dbReference type="HAMAP" id="MF_01940">
    <property type="entry name" value="RNA_CPDase"/>
    <property type="match status" value="1"/>
</dbReference>
<dbReference type="SUPFAM" id="SSF55144">
    <property type="entry name" value="LigT-like"/>
    <property type="match status" value="1"/>
</dbReference>
<dbReference type="GO" id="GO:0004113">
    <property type="term" value="F:2',3'-cyclic-nucleotide 3'-phosphodiesterase activity"/>
    <property type="evidence" value="ECO:0007669"/>
    <property type="project" value="InterPro"/>
</dbReference>
<dbReference type="PANTHER" id="PTHR35561">
    <property type="entry name" value="RNA 2',3'-CYCLIC PHOSPHODIESTERASE"/>
    <property type="match status" value="1"/>
</dbReference>
<dbReference type="EC" id="3.1.4.58" evidence="2"/>
<comment type="function">
    <text evidence="2">Hydrolyzes RNA 2',3'-cyclic phosphodiester to an RNA 2'-phosphomonoester.</text>
</comment>
<dbReference type="InterPro" id="IPR004175">
    <property type="entry name" value="RNA_CPDase"/>
</dbReference>
<feature type="short sequence motif" description="HXTX 2" evidence="2">
    <location>
        <begin position="159"/>
        <end position="162"/>
    </location>
</feature>
<dbReference type="Gene3D" id="3.90.1140.10">
    <property type="entry name" value="Cyclic phosphodiesterase"/>
    <property type="match status" value="1"/>
</dbReference>
<feature type="short sequence motif" description="HXTX 1" evidence="2">
    <location>
        <begin position="72"/>
        <end position="75"/>
    </location>
</feature>
<sequence length="222" mass="25413">MLLSSILRATEILSKGWQVILPLISSGGIFSMVRAFLAIDLPKDLKKDLYSLVQIPLPEGVKIKWVEEENLHLTLKFFGHIKENLISKIQKACERALETFPPFLVFLANLGTFPEKGTPRVIWLGLEDQDKKIYSLEESLRKALRPLKLNEEKEAFHPHITLLRVKGIEDFEAFQGFLEGLKEKVKPFLAKSFWVREIVLFKSELHPKGPKYTPLAKIPLKG</sequence>
<comment type="catalytic activity">
    <reaction evidence="2">
        <text>a 3'-end 2',3'-cyclophospho-ribonucleotide-RNA + H2O = a 3'-end 2'-phospho-ribonucleotide-RNA + H(+)</text>
        <dbReference type="Rhea" id="RHEA:11828"/>
        <dbReference type="Rhea" id="RHEA-COMP:10464"/>
        <dbReference type="Rhea" id="RHEA-COMP:17353"/>
        <dbReference type="ChEBI" id="CHEBI:15377"/>
        <dbReference type="ChEBI" id="CHEBI:15378"/>
        <dbReference type="ChEBI" id="CHEBI:83064"/>
        <dbReference type="ChEBI" id="CHEBI:173113"/>
        <dbReference type="EC" id="3.1.4.58"/>
    </reaction>
</comment>
<dbReference type="InterPro" id="IPR009097">
    <property type="entry name" value="Cyclic_Pdiesterase"/>
</dbReference>
<dbReference type="AlphaFoldDB" id="A0A832GN56"/>
<accession>A0A832GN56</accession>
<organism evidence="3">
    <name type="scientific">Caldimicrobium thiodismutans</name>
    <dbReference type="NCBI Taxonomy" id="1653476"/>
    <lineage>
        <taxon>Bacteria</taxon>
        <taxon>Pseudomonadati</taxon>
        <taxon>Thermodesulfobacteriota</taxon>
        <taxon>Thermodesulfobacteria</taxon>
        <taxon>Thermodesulfobacteriales</taxon>
        <taxon>Thermodesulfobacteriaceae</taxon>
        <taxon>Caldimicrobium</taxon>
    </lineage>
</organism>
<protein>
    <recommendedName>
        <fullName evidence="2">RNA 2',3'-cyclic phosphodiesterase</fullName>
        <shortName evidence="2">RNA 2',3'-CPDase</shortName>
        <ecNumber evidence="2">3.1.4.58</ecNumber>
    </recommendedName>
</protein>
<gene>
    <name evidence="3" type="primary">thpR</name>
    <name evidence="3" type="ORF">ENT73_01290</name>
</gene>
<comment type="caution">
    <text evidence="3">The sequence shown here is derived from an EMBL/GenBank/DDBJ whole genome shotgun (WGS) entry which is preliminary data.</text>
</comment>
<dbReference type="GO" id="GO:0008664">
    <property type="term" value="F:RNA 2',3'-cyclic 3'-phosphodiesterase activity"/>
    <property type="evidence" value="ECO:0007669"/>
    <property type="project" value="UniProtKB-EC"/>
</dbReference>
<name>A0A832GN56_9BACT</name>
<comment type="similarity">
    <text evidence="2">Belongs to the 2H phosphoesterase superfamily. ThpR family.</text>
</comment>
<reference evidence="3" key="1">
    <citation type="journal article" date="2020" name="mSystems">
        <title>Genome- and Community-Level Interaction Insights into Carbon Utilization and Element Cycling Functions of Hydrothermarchaeota in Hydrothermal Sediment.</title>
        <authorList>
            <person name="Zhou Z."/>
            <person name="Liu Y."/>
            <person name="Xu W."/>
            <person name="Pan J."/>
            <person name="Luo Z.H."/>
            <person name="Li M."/>
        </authorList>
    </citation>
    <scope>NUCLEOTIDE SEQUENCE [LARGE SCALE GENOMIC DNA]</scope>
    <source>
        <strain evidence="3">SpSt-605</strain>
    </source>
</reference>
<dbReference type="Pfam" id="PF13563">
    <property type="entry name" value="2_5_RNA_ligase2"/>
    <property type="match status" value="1"/>
</dbReference>
<feature type="active site" description="Proton acceptor" evidence="2">
    <location>
        <position position="159"/>
    </location>
</feature>
<dbReference type="PANTHER" id="PTHR35561:SF1">
    <property type="entry name" value="RNA 2',3'-CYCLIC PHOSPHODIESTERASE"/>
    <property type="match status" value="1"/>
</dbReference>
<feature type="active site" description="Proton donor" evidence="2">
    <location>
        <position position="72"/>
    </location>
</feature>
<dbReference type="NCBIfam" id="TIGR02258">
    <property type="entry name" value="2_5_ligase"/>
    <property type="match status" value="1"/>
</dbReference>
<proteinExistence type="inferred from homology"/>
<dbReference type="EMBL" id="DSZU01000022">
    <property type="protein sequence ID" value="HGV54709.1"/>
    <property type="molecule type" value="Genomic_DNA"/>
</dbReference>
<evidence type="ECO:0000256" key="2">
    <source>
        <dbReference type="HAMAP-Rule" id="MF_01940"/>
    </source>
</evidence>
<keyword evidence="1 2" id="KW-0378">Hydrolase</keyword>